<dbReference type="Proteomes" id="UP000694547">
    <property type="component" value="Chromosome 1"/>
</dbReference>
<dbReference type="Ensembl" id="ENSPEMT00000012648.2">
    <property type="protein sequence ID" value="ENSPEMP00000008491.2"/>
    <property type="gene ID" value="ENSPEMG00000010098.2"/>
</dbReference>
<feature type="compositionally biased region" description="Basic and acidic residues" evidence="11">
    <location>
        <begin position="121"/>
        <end position="145"/>
    </location>
</feature>
<dbReference type="AlphaFoldDB" id="A0A8C8TDR9"/>
<evidence type="ECO:0000256" key="11">
    <source>
        <dbReference type="SAM" id="MobiDB-lite"/>
    </source>
</evidence>
<dbReference type="InterPro" id="IPR018468">
    <property type="entry name" value="SFR1/Mei5"/>
</dbReference>
<evidence type="ECO:0000256" key="7">
    <source>
        <dbReference type="ARBA" id="ARBA00023163"/>
    </source>
</evidence>
<evidence type="ECO:0000256" key="6">
    <source>
        <dbReference type="ARBA" id="ARBA00023054"/>
    </source>
</evidence>
<dbReference type="GO" id="GO:0071391">
    <property type="term" value="P:cellular response to estrogen stimulus"/>
    <property type="evidence" value="ECO:0007669"/>
    <property type="project" value="Ensembl"/>
</dbReference>
<evidence type="ECO:0000256" key="3">
    <source>
        <dbReference type="ARBA" id="ARBA00014688"/>
    </source>
</evidence>
<feature type="region of interest" description="Disordered" evidence="11">
    <location>
        <begin position="1"/>
        <end position="178"/>
    </location>
</feature>
<dbReference type="PANTHER" id="PTHR28643">
    <property type="entry name" value="SWI5-DEPENDENT RECOMBINATION DNA REPAIR PROTEIN 1 HOMOLOG"/>
    <property type="match status" value="1"/>
</dbReference>
<keyword evidence="8" id="KW-0234">DNA repair</keyword>
<keyword evidence="7" id="KW-0804">Transcription</keyword>
<comment type="subcellular location">
    <subcellularLocation>
        <location evidence="1">Nucleus</location>
    </subcellularLocation>
</comment>
<keyword evidence="5" id="KW-0805">Transcription regulation</keyword>
<dbReference type="GO" id="GO:0003713">
    <property type="term" value="F:transcription coactivator activity"/>
    <property type="evidence" value="ECO:0007669"/>
    <property type="project" value="Ensembl"/>
</dbReference>
<protein>
    <recommendedName>
        <fullName evidence="3">Swi5-dependent recombination DNA repair protein 1 homolog</fullName>
    </recommendedName>
    <alternativeName>
        <fullName evidence="10">Meiosis protein 5 homolog</fullName>
    </alternativeName>
</protein>
<keyword evidence="9" id="KW-0539">Nucleus</keyword>
<organism evidence="12 13">
    <name type="scientific">Peromyscus maniculatus bairdii</name>
    <name type="common">Prairie deer mouse</name>
    <dbReference type="NCBI Taxonomy" id="230844"/>
    <lineage>
        <taxon>Eukaryota</taxon>
        <taxon>Metazoa</taxon>
        <taxon>Chordata</taxon>
        <taxon>Craniata</taxon>
        <taxon>Vertebrata</taxon>
        <taxon>Euteleostomi</taxon>
        <taxon>Mammalia</taxon>
        <taxon>Eutheria</taxon>
        <taxon>Euarchontoglires</taxon>
        <taxon>Glires</taxon>
        <taxon>Rodentia</taxon>
        <taxon>Myomorpha</taxon>
        <taxon>Muroidea</taxon>
        <taxon>Cricetidae</taxon>
        <taxon>Neotominae</taxon>
        <taxon>Peromyscus</taxon>
    </lineage>
</organism>
<evidence type="ECO:0000313" key="12">
    <source>
        <dbReference type="Ensembl" id="ENSPEMP00000008491.2"/>
    </source>
</evidence>
<evidence type="ECO:0000256" key="5">
    <source>
        <dbReference type="ARBA" id="ARBA00023015"/>
    </source>
</evidence>
<dbReference type="Pfam" id="PF10376">
    <property type="entry name" value="Mei5"/>
    <property type="match status" value="1"/>
</dbReference>
<comment type="similarity">
    <text evidence="2">Belongs to the SFR1/MEI5 family.</text>
</comment>
<feature type="compositionally biased region" description="Basic and acidic residues" evidence="11">
    <location>
        <begin position="9"/>
        <end position="48"/>
    </location>
</feature>
<keyword evidence="6" id="KW-0175">Coiled coil</keyword>
<reference evidence="12 13" key="1">
    <citation type="submission" date="2018-10" db="EMBL/GenBank/DDBJ databases">
        <title>Improved assembly of the deer mouse Peromyscus maniculatus genome.</title>
        <authorList>
            <person name="Lassance J.-M."/>
            <person name="Hoekstra H.E."/>
        </authorList>
    </citation>
    <scope>NUCLEOTIDE SEQUENCE [LARGE SCALE GENOMIC DNA]</scope>
</reference>
<keyword evidence="13" id="KW-1185">Reference proteome</keyword>
<dbReference type="GO" id="GO:0000724">
    <property type="term" value="P:double-strand break repair via homologous recombination"/>
    <property type="evidence" value="ECO:0007669"/>
    <property type="project" value="Ensembl"/>
</dbReference>
<dbReference type="GO" id="GO:0005730">
    <property type="term" value="C:nucleolus"/>
    <property type="evidence" value="ECO:0007669"/>
    <property type="project" value="Ensembl"/>
</dbReference>
<dbReference type="GO" id="GO:0005654">
    <property type="term" value="C:nucleoplasm"/>
    <property type="evidence" value="ECO:0007669"/>
    <property type="project" value="Ensembl"/>
</dbReference>
<proteinExistence type="inferred from homology"/>
<feature type="compositionally biased region" description="Polar residues" evidence="11">
    <location>
        <begin position="146"/>
        <end position="171"/>
    </location>
</feature>
<evidence type="ECO:0000256" key="8">
    <source>
        <dbReference type="ARBA" id="ARBA00023204"/>
    </source>
</evidence>
<name>A0A8C8TDR9_PERMB</name>
<reference evidence="12" key="2">
    <citation type="submission" date="2025-08" db="UniProtKB">
        <authorList>
            <consortium name="Ensembl"/>
        </authorList>
    </citation>
    <scope>IDENTIFICATION</scope>
</reference>
<feature type="compositionally biased region" description="Polar residues" evidence="11">
    <location>
        <begin position="64"/>
        <end position="79"/>
    </location>
</feature>
<evidence type="ECO:0000256" key="9">
    <source>
        <dbReference type="ARBA" id="ARBA00023242"/>
    </source>
</evidence>
<evidence type="ECO:0000256" key="2">
    <source>
        <dbReference type="ARBA" id="ARBA00008729"/>
    </source>
</evidence>
<dbReference type="GeneTree" id="ENSGT00390000018550"/>
<evidence type="ECO:0000256" key="1">
    <source>
        <dbReference type="ARBA" id="ARBA00004123"/>
    </source>
</evidence>
<dbReference type="GO" id="GO:0032798">
    <property type="term" value="C:Swi5-Sfr1 complex"/>
    <property type="evidence" value="ECO:0007669"/>
    <property type="project" value="Ensembl"/>
</dbReference>
<evidence type="ECO:0000313" key="13">
    <source>
        <dbReference type="Proteomes" id="UP000694547"/>
    </source>
</evidence>
<dbReference type="PANTHER" id="PTHR28643:SF1">
    <property type="entry name" value="SWI5-DEPENDENT RECOMBINATION DNA REPAIR PROTEIN 1 HOMOLOG"/>
    <property type="match status" value="1"/>
</dbReference>
<evidence type="ECO:0000256" key="4">
    <source>
        <dbReference type="ARBA" id="ARBA00022763"/>
    </source>
</evidence>
<keyword evidence="4" id="KW-0227">DNA damage</keyword>
<evidence type="ECO:0000256" key="10">
    <source>
        <dbReference type="ARBA" id="ARBA00033234"/>
    </source>
</evidence>
<sequence>MESASDSTSIKKESTSDSASIKKESSSDSASIKKESTSDSASIKKESALDSASTLPDTPEMNENPPSLKTNISGKQPMSGTLKERLKKTRASSHSFCSVVKRLKVENEENDEIFSEPGASSKEESCSEFQESLKHIDNESEKDSSENINTCKSKSLDTGSSSAPQNESVNENTKERLKEEKAKLAKQVQEKEDLLRRLKLVKMYRIKNNLSELEMLIKKWRKCSQQLLYELQSVMSEDDEKLSLTELIDYYGVDETVVHYNRSEEEFTGV</sequence>
<dbReference type="Gene3D" id="6.10.140.1020">
    <property type="match status" value="1"/>
</dbReference>
<dbReference type="InterPro" id="IPR042429">
    <property type="entry name" value="SFR1"/>
</dbReference>
<dbReference type="GO" id="GO:0005813">
    <property type="term" value="C:centrosome"/>
    <property type="evidence" value="ECO:0007669"/>
    <property type="project" value="Ensembl"/>
</dbReference>
<accession>A0A8C8TDR9</accession>
<reference evidence="12" key="3">
    <citation type="submission" date="2025-09" db="UniProtKB">
        <authorList>
            <consortium name="Ensembl"/>
        </authorList>
    </citation>
    <scope>IDENTIFICATION</scope>
</reference>